<dbReference type="InParanoid" id="Q0UP32"/>
<dbReference type="RefSeq" id="XP_001796852.1">
    <property type="nucleotide sequence ID" value="XM_001796800.1"/>
</dbReference>
<organism evidence="2 3">
    <name type="scientific">Phaeosphaeria nodorum (strain SN15 / ATCC MYA-4574 / FGSC 10173)</name>
    <name type="common">Glume blotch fungus</name>
    <name type="synonym">Parastagonospora nodorum</name>
    <dbReference type="NCBI Taxonomy" id="321614"/>
    <lineage>
        <taxon>Eukaryota</taxon>
        <taxon>Fungi</taxon>
        <taxon>Dikarya</taxon>
        <taxon>Ascomycota</taxon>
        <taxon>Pezizomycotina</taxon>
        <taxon>Dothideomycetes</taxon>
        <taxon>Pleosporomycetidae</taxon>
        <taxon>Pleosporales</taxon>
        <taxon>Pleosporineae</taxon>
        <taxon>Phaeosphaeriaceae</taxon>
        <taxon>Parastagonospora</taxon>
    </lineage>
</organism>
<name>Q0UP32_PHANO</name>
<evidence type="ECO:0000259" key="1">
    <source>
        <dbReference type="Pfam" id="PF06985"/>
    </source>
</evidence>
<dbReference type="EMBL" id="CH445333">
    <property type="protein sequence ID" value="EAT86313.1"/>
    <property type="molecule type" value="Genomic_DNA"/>
</dbReference>
<feature type="domain" description="Heterokaryon incompatibility" evidence="1">
    <location>
        <begin position="172"/>
        <end position="294"/>
    </location>
</feature>
<dbReference type="Pfam" id="PF06985">
    <property type="entry name" value="HET"/>
    <property type="match status" value="1"/>
</dbReference>
<dbReference type="VEuPathDB" id="FungiDB:JI435_064820"/>
<dbReference type="OMA" id="FNCEITI"/>
<dbReference type="KEGG" id="pno:SNOG_06482"/>
<dbReference type="Proteomes" id="UP000001055">
    <property type="component" value="Unassembled WGS sequence"/>
</dbReference>
<protein>
    <recommendedName>
        <fullName evidence="1">Heterokaryon incompatibility domain-containing protein</fullName>
    </recommendedName>
</protein>
<gene>
    <name evidence="2" type="ORF">SNOG_06482</name>
</gene>
<dbReference type="VEuPathDB" id="FungiDB:JI435_436730"/>
<dbReference type="PANTHER" id="PTHR33112:SF9">
    <property type="entry name" value="HETEROKARYON INCOMPATIBILITY DOMAIN-CONTAINING PROTEIN"/>
    <property type="match status" value="1"/>
</dbReference>
<dbReference type="GeneID" id="5973731"/>
<evidence type="ECO:0000313" key="3">
    <source>
        <dbReference type="Proteomes" id="UP000001055"/>
    </source>
</evidence>
<proteinExistence type="predicted"/>
<dbReference type="STRING" id="321614.Q0UP32"/>
<evidence type="ECO:0000313" key="2">
    <source>
        <dbReference type="EMBL" id="EAT86313.1"/>
    </source>
</evidence>
<dbReference type="eggNOG" id="ENOG502SICY">
    <property type="taxonomic scope" value="Eukaryota"/>
</dbReference>
<dbReference type="HOGENOM" id="CLU_002639_2_8_1"/>
<reference evidence="3" key="1">
    <citation type="journal article" date="2007" name="Plant Cell">
        <title>Dothideomycete-plant interactions illuminated by genome sequencing and EST analysis of the wheat pathogen Stagonospora nodorum.</title>
        <authorList>
            <person name="Hane J.K."/>
            <person name="Lowe R.G."/>
            <person name="Solomon P.S."/>
            <person name="Tan K.C."/>
            <person name="Schoch C.L."/>
            <person name="Spatafora J.W."/>
            <person name="Crous P.W."/>
            <person name="Kodira C."/>
            <person name="Birren B.W."/>
            <person name="Galagan J.E."/>
            <person name="Torriani S.F."/>
            <person name="McDonald B.A."/>
            <person name="Oliver R.P."/>
        </authorList>
    </citation>
    <scope>NUCLEOTIDE SEQUENCE [LARGE SCALE GENOMIC DNA]</scope>
    <source>
        <strain evidence="3">SN15 / ATCC MYA-4574 / FGSC 10173</strain>
    </source>
</reference>
<dbReference type="PANTHER" id="PTHR33112">
    <property type="entry name" value="DOMAIN PROTEIN, PUTATIVE-RELATED"/>
    <property type="match status" value="1"/>
</dbReference>
<dbReference type="InterPro" id="IPR010730">
    <property type="entry name" value="HET"/>
</dbReference>
<accession>Q0UP32</accession>
<dbReference type="AlphaFoldDB" id="Q0UP32"/>
<sequence>MDKSTSEPTCTVCLDLTAHPHPLYGDEDPPTVAALEASSEQGCWGCKVMVDLFHTQDLGHGVQYSIQLFSPGHGFDHDIRVAIWNSETNPKILSMATRWFDILSFPGSDEALAHVCGWLENCAKEHRNCPGVDHNTQLPTRVLRIAGPKHVRLHVSVPGEFEPYHQAGIVWEDLPKTFQHAIDFTHRLGFEYLWIDSLCIIQDSVSDWRHEAGSMAGVYEGSSLTLCASLSADSRGGCYAIAEPEHLSRGLLLTDSDSQSFRIHTRQRLEHIDLNLQDGKTGLPLLSRGWALQERLLSPRTVEPHDWMKTSIGQVSLSWNYVVQTYSRTSLSLSKDIFPALQGLAKKAPPTMGQYLAGLWCETLVVGLNWSAVDPENHLRPKEWRAPTWSWASVMGPLYTDSLDREKSSRMPSIKVIDAKTTSKGTDPTGELSSGELLIRGRGVKMQVVHGSGSDRTGSFYGSYRGPSLSLLHGNEALERSNEVFRTSWDYAIAAPGPDHVPDGSEVIMVKILEEVHNLGTLLRESLIGSRFPVESSWLILQSNKHEPEAFERLGIVLGITFANASEFFFIYM</sequence>